<sequence>MIKVILQFRDQSLELSVGKGQCLKQFKKEFYSTFHYELSFLRVLWNNKVINLGMDLYKQVSESSVTLKCEGILTRSKIQYMDKSCVMQGILGETYKDFFVRCLIKLVAKSFIISNYILFDCIKDKPVTLSNKIASFFPSNSKFEIVPVSYLAQRNLPENPSLSRLPRPTHLFHPPAANPNNAANPIHPPPRIPVIRDSAQERRTNPVSIINNEPPMLEGHLFFLTSTGRITSFDDQAKSNPPYAIQYLAPSGPEYDINAILFEEPFDIQQYSTWSLQCTFVIILL</sequence>
<gene>
    <name evidence="1" type="ORF">GSBLH_T00002836001</name>
</gene>
<protein>
    <submittedName>
        <fullName evidence="1">Uncharacterized protein</fullName>
    </submittedName>
</protein>
<dbReference type="Proteomes" id="UP000008312">
    <property type="component" value="Unassembled WGS sequence"/>
</dbReference>
<evidence type="ECO:0000313" key="2">
    <source>
        <dbReference type="Proteomes" id="UP000008312"/>
    </source>
</evidence>
<dbReference type="AlphaFoldDB" id="D8M338"/>
<dbReference type="GeneID" id="24919974"/>
<organism evidence="1">
    <name type="scientific">Blastocystis hominis</name>
    <dbReference type="NCBI Taxonomy" id="12968"/>
    <lineage>
        <taxon>Eukaryota</taxon>
        <taxon>Sar</taxon>
        <taxon>Stramenopiles</taxon>
        <taxon>Bigyra</taxon>
        <taxon>Opalozoa</taxon>
        <taxon>Opalinata</taxon>
        <taxon>Blastocystidae</taxon>
        <taxon>Blastocystis</taxon>
    </lineage>
</organism>
<keyword evidence="2" id="KW-1185">Reference proteome</keyword>
<dbReference type="EMBL" id="FN668650">
    <property type="protein sequence ID" value="CBK22761.2"/>
    <property type="molecule type" value="Genomic_DNA"/>
</dbReference>
<accession>D8M338</accession>
<proteinExistence type="predicted"/>
<reference evidence="1" key="1">
    <citation type="submission" date="2010-02" db="EMBL/GenBank/DDBJ databases">
        <title>Sequencing and annotation of the Blastocystis hominis genome.</title>
        <authorList>
            <person name="Wincker P."/>
        </authorList>
    </citation>
    <scope>NUCLEOTIDE SEQUENCE</scope>
    <source>
        <strain evidence="1">Singapore isolate B</strain>
    </source>
</reference>
<dbReference type="InParanoid" id="D8M338"/>
<evidence type="ECO:0000313" key="1">
    <source>
        <dbReference type="EMBL" id="CBK22761.2"/>
    </source>
</evidence>
<name>D8M338_BLAHO</name>
<dbReference type="RefSeq" id="XP_012896809.1">
    <property type="nucleotide sequence ID" value="XM_013041355.1"/>
</dbReference>